<sequence>TVYSFAIPWKLGPKQDMGVGWNFQFQYPLPYNTTAITNFPTLSRENRNRRDTAENPVSDRAMFYEGIERLLDQ</sequence>
<feature type="non-terminal residue" evidence="1">
    <location>
        <position position="1"/>
    </location>
</feature>
<proteinExistence type="predicted"/>
<name>A0A834IFE9_RHYFE</name>
<keyword evidence="2" id="KW-1185">Reference proteome</keyword>
<accession>A0A834IFE9</accession>
<evidence type="ECO:0000313" key="2">
    <source>
        <dbReference type="Proteomes" id="UP000625711"/>
    </source>
</evidence>
<protein>
    <submittedName>
        <fullName evidence="1">Uncharacterized protein</fullName>
    </submittedName>
</protein>
<reference evidence="1" key="1">
    <citation type="submission" date="2020-08" db="EMBL/GenBank/DDBJ databases">
        <title>Genome sequencing and assembly of the red palm weevil Rhynchophorus ferrugineus.</title>
        <authorList>
            <person name="Dias G.B."/>
            <person name="Bergman C.M."/>
            <person name="Manee M."/>
        </authorList>
    </citation>
    <scope>NUCLEOTIDE SEQUENCE</scope>
    <source>
        <strain evidence="1">AA-2017</strain>
        <tissue evidence="1">Whole larva</tissue>
    </source>
</reference>
<dbReference type="OrthoDB" id="6358587at2759"/>
<comment type="caution">
    <text evidence="1">The sequence shown here is derived from an EMBL/GenBank/DDBJ whole genome shotgun (WGS) entry which is preliminary data.</text>
</comment>
<evidence type="ECO:0000313" key="1">
    <source>
        <dbReference type="EMBL" id="KAF7277090.1"/>
    </source>
</evidence>
<dbReference type="Proteomes" id="UP000625711">
    <property type="component" value="Unassembled WGS sequence"/>
</dbReference>
<dbReference type="EMBL" id="JAACXV010004200">
    <property type="protein sequence ID" value="KAF7277090.1"/>
    <property type="molecule type" value="Genomic_DNA"/>
</dbReference>
<organism evidence="1 2">
    <name type="scientific">Rhynchophorus ferrugineus</name>
    <name type="common">Red palm weevil</name>
    <name type="synonym">Curculio ferrugineus</name>
    <dbReference type="NCBI Taxonomy" id="354439"/>
    <lineage>
        <taxon>Eukaryota</taxon>
        <taxon>Metazoa</taxon>
        <taxon>Ecdysozoa</taxon>
        <taxon>Arthropoda</taxon>
        <taxon>Hexapoda</taxon>
        <taxon>Insecta</taxon>
        <taxon>Pterygota</taxon>
        <taxon>Neoptera</taxon>
        <taxon>Endopterygota</taxon>
        <taxon>Coleoptera</taxon>
        <taxon>Polyphaga</taxon>
        <taxon>Cucujiformia</taxon>
        <taxon>Curculionidae</taxon>
        <taxon>Dryophthorinae</taxon>
        <taxon>Rhynchophorus</taxon>
    </lineage>
</organism>
<dbReference type="AlphaFoldDB" id="A0A834IFE9"/>
<gene>
    <name evidence="1" type="ORF">GWI33_009457</name>
</gene>